<dbReference type="Proteomes" id="UP000593591">
    <property type="component" value="Chromosome"/>
</dbReference>
<dbReference type="AlphaFoldDB" id="A0A7M1XHS8"/>
<dbReference type="EMBL" id="CP031517">
    <property type="protein sequence ID" value="QOS38956.1"/>
    <property type="molecule type" value="Genomic_DNA"/>
</dbReference>
<gene>
    <name evidence="1" type="ORF">DYE49_00185</name>
</gene>
<dbReference type="KEGG" id="trc:DYE49_00185"/>
<sequence>MENIKLNVNQALRYLKASYHLYTIIDKKEEDFFYLDETIFVKSELKSFKIKEYDFLSLYQDCTFYLLEENNEDTVDIKKDEEYYSWRQ</sequence>
<evidence type="ECO:0000313" key="1">
    <source>
        <dbReference type="EMBL" id="QOS38956.1"/>
    </source>
</evidence>
<proteinExistence type="predicted"/>
<evidence type="ECO:0000313" key="2">
    <source>
        <dbReference type="Proteomes" id="UP000593591"/>
    </source>
</evidence>
<name>A0A7M1XHS8_9SPIR</name>
<reference evidence="1 2" key="1">
    <citation type="submission" date="2018-08" db="EMBL/GenBank/DDBJ databases">
        <title>The first complete genome of Treponema rectale (CHPAT), a commensal spirochete of the bovine rectum.</title>
        <authorList>
            <person name="Staton G.J."/>
            <person name="Clegg S.R."/>
            <person name="Carter S.D."/>
            <person name="Radford A.D."/>
            <person name="Darby A."/>
            <person name="Hall N."/>
            <person name="Birtles R.J."/>
            <person name="Evans N.J."/>
        </authorList>
    </citation>
    <scope>NUCLEOTIDE SEQUENCE [LARGE SCALE GENOMIC DNA]</scope>
    <source>
        <strain evidence="1 2">CHPA</strain>
    </source>
</reference>
<accession>A0A7M1XHS8</accession>
<protein>
    <submittedName>
        <fullName evidence="1">Uncharacterized protein</fullName>
    </submittedName>
</protein>
<organism evidence="1 2">
    <name type="scientific">Treponema rectale</name>
    <dbReference type="NCBI Taxonomy" id="744512"/>
    <lineage>
        <taxon>Bacteria</taxon>
        <taxon>Pseudomonadati</taxon>
        <taxon>Spirochaetota</taxon>
        <taxon>Spirochaetia</taxon>
        <taxon>Spirochaetales</taxon>
        <taxon>Treponemataceae</taxon>
        <taxon>Treponema</taxon>
    </lineage>
</organism>